<keyword evidence="15" id="KW-1185">Reference proteome</keyword>
<protein>
    <recommendedName>
        <fullName evidence="16">U3 small nucleolar RNA-associated protein 6</fullName>
    </recommendedName>
</protein>
<dbReference type="SUPFAM" id="SSF48452">
    <property type="entry name" value="TPR-like"/>
    <property type="match status" value="2"/>
</dbReference>
<keyword evidence="4" id="KW-0698">rRNA processing</keyword>
<evidence type="ECO:0000256" key="5">
    <source>
        <dbReference type="ARBA" id="ARBA00022664"/>
    </source>
</evidence>
<accession>A0AAD5QBD8</accession>
<dbReference type="PANTHER" id="PTHR23271">
    <property type="entry name" value="HEPATOCELLULAR CARCINOMA-ASSOCIATED ANTIGEN 66"/>
    <property type="match status" value="1"/>
</dbReference>
<dbReference type="GO" id="GO:0032040">
    <property type="term" value="C:small-subunit processome"/>
    <property type="evidence" value="ECO:0007669"/>
    <property type="project" value="TreeGrafter"/>
</dbReference>
<keyword evidence="7" id="KW-0677">Repeat</keyword>
<dbReference type="PANTHER" id="PTHR23271:SF1">
    <property type="entry name" value="U3 SMALL NUCLEOLAR RNA-ASSOCIATED PROTEIN 6 HOMOLOG"/>
    <property type="match status" value="1"/>
</dbReference>
<evidence type="ECO:0000256" key="3">
    <source>
        <dbReference type="ARBA" id="ARBA00010734"/>
    </source>
</evidence>
<comment type="similarity">
    <text evidence="2">Belongs to the crooked-neck family.</text>
</comment>
<evidence type="ECO:0000256" key="10">
    <source>
        <dbReference type="SAM" id="MobiDB-lite"/>
    </source>
</evidence>
<evidence type="ECO:0000259" key="13">
    <source>
        <dbReference type="Pfam" id="PF24892"/>
    </source>
</evidence>
<comment type="similarity">
    <text evidence="3">Belongs to the UTP6 family.</text>
</comment>
<evidence type="ECO:0000259" key="11">
    <source>
        <dbReference type="Pfam" id="PF08640"/>
    </source>
</evidence>
<dbReference type="InterPro" id="IPR013949">
    <property type="entry name" value="Utp6"/>
</dbReference>
<dbReference type="GO" id="GO:0008380">
    <property type="term" value="P:RNA splicing"/>
    <property type="evidence" value="ECO:0007669"/>
    <property type="project" value="UniProtKB-KW"/>
</dbReference>
<reference evidence="14" key="1">
    <citation type="submission" date="2021-12" db="EMBL/GenBank/DDBJ databases">
        <title>Prjna785345.</title>
        <authorList>
            <person name="Rujirawat T."/>
            <person name="Krajaejun T."/>
        </authorList>
    </citation>
    <scope>NUCLEOTIDE SEQUENCE</scope>
    <source>
        <strain evidence="14">Pi057C3</strain>
    </source>
</reference>
<evidence type="ECO:0000256" key="2">
    <source>
        <dbReference type="ARBA" id="ARBA00008644"/>
    </source>
</evidence>
<keyword evidence="5" id="KW-0507">mRNA processing</keyword>
<dbReference type="InterPro" id="IPR003107">
    <property type="entry name" value="HAT"/>
</dbReference>
<dbReference type="Pfam" id="PF24892">
    <property type="entry name" value="UTP6_C"/>
    <property type="match status" value="1"/>
</dbReference>
<gene>
    <name evidence="14" type="ORF">P43SY_008075</name>
</gene>
<dbReference type="InterPro" id="IPR055347">
    <property type="entry name" value="UTP6_N"/>
</dbReference>
<organism evidence="14 15">
    <name type="scientific">Pythium insidiosum</name>
    <name type="common">Pythiosis disease agent</name>
    <dbReference type="NCBI Taxonomy" id="114742"/>
    <lineage>
        <taxon>Eukaryota</taxon>
        <taxon>Sar</taxon>
        <taxon>Stramenopiles</taxon>
        <taxon>Oomycota</taxon>
        <taxon>Peronosporomycetes</taxon>
        <taxon>Pythiales</taxon>
        <taxon>Pythiaceae</taxon>
        <taxon>Pythium</taxon>
    </lineage>
</organism>
<evidence type="ECO:0000256" key="7">
    <source>
        <dbReference type="ARBA" id="ARBA00022737"/>
    </source>
</evidence>
<feature type="region of interest" description="Disordered" evidence="10">
    <location>
        <begin position="443"/>
        <end position="474"/>
    </location>
</feature>
<dbReference type="GO" id="GO:0034388">
    <property type="term" value="C:Pwp2p-containing subcomplex of 90S preribosome"/>
    <property type="evidence" value="ECO:0007669"/>
    <property type="project" value="TreeGrafter"/>
</dbReference>
<comment type="subcellular location">
    <subcellularLocation>
        <location evidence="1">Nucleus</location>
        <location evidence="1">Nucleolus</location>
    </subcellularLocation>
</comment>
<evidence type="ECO:0000313" key="14">
    <source>
        <dbReference type="EMBL" id="KAJ0402211.1"/>
    </source>
</evidence>
<dbReference type="Pfam" id="PF08640">
    <property type="entry name" value="U3_assoc_6"/>
    <property type="match status" value="1"/>
</dbReference>
<evidence type="ECO:0000256" key="9">
    <source>
        <dbReference type="ARBA" id="ARBA00023242"/>
    </source>
</evidence>
<proteinExistence type="inferred from homology"/>
<evidence type="ECO:0008006" key="16">
    <source>
        <dbReference type="Google" id="ProtNLM"/>
    </source>
</evidence>
<dbReference type="SMART" id="SM00386">
    <property type="entry name" value="HAT"/>
    <property type="match status" value="4"/>
</dbReference>
<keyword evidence="9" id="KW-0539">Nucleus</keyword>
<feature type="domain" description="U3 small nucleolar RNA-associated protein 6 homolog C-terminal" evidence="13">
    <location>
        <begin position="539"/>
        <end position="644"/>
    </location>
</feature>
<evidence type="ECO:0000256" key="1">
    <source>
        <dbReference type="ARBA" id="ARBA00004604"/>
    </source>
</evidence>
<dbReference type="InterPro" id="IPR055433">
    <property type="entry name" value="HAT_Syf1-like_N"/>
</dbReference>
<dbReference type="GO" id="GO:0005681">
    <property type="term" value="C:spliceosomal complex"/>
    <property type="evidence" value="ECO:0007669"/>
    <property type="project" value="UniProtKB-KW"/>
</dbReference>
<evidence type="ECO:0000259" key="12">
    <source>
        <dbReference type="Pfam" id="PF23233"/>
    </source>
</evidence>
<name>A0AAD5QBD8_PYTIN</name>
<evidence type="ECO:0000256" key="8">
    <source>
        <dbReference type="ARBA" id="ARBA00023187"/>
    </source>
</evidence>
<dbReference type="GO" id="GO:0030515">
    <property type="term" value="F:snoRNA binding"/>
    <property type="evidence" value="ECO:0007669"/>
    <property type="project" value="InterPro"/>
</dbReference>
<dbReference type="GO" id="GO:0000462">
    <property type="term" value="P:maturation of SSU-rRNA from tricistronic rRNA transcript (SSU-rRNA, 5.8S rRNA, LSU-rRNA)"/>
    <property type="evidence" value="ECO:0007669"/>
    <property type="project" value="InterPro"/>
</dbReference>
<sequence>MADTVQVVMEKMIPELEDLQEKKLFSADEIHQIVEKRRDFEYMMRRVPLRKIDGLRYIEYELNLEALRKKRKARLGLKKITISDTAGIKRVHAVFDRLLYKHRGDVDLWLQYVEFCKTEGSGRVLSHVFTRALQSHPRSAALWIEAASFEFSFNLSVDAARVLMQRALRINRHEPKLWLEYFRLELLYIQKLSVRREVLQLDEPESTKDEETNDASTVLLDELPEERDGGNDEDDEAMAAVNEKKRTRAMILDGAIPRIIFQNAITAIPDDVAFRLQFIEISDLFGRRFAANLSQTILESCVADFATSELVHAVQALRPFVVEDDVEAAERQSIALFEASVKQLQTATMKEKFCEWLVERAAAPDRSAFLLDAATKVLKTHAEESIEVLVRYVDLVQRTEGTARAIAVLQELQHASEVMRASATLYVLHSQLVLHADAHLVDTDDHASDSKRGPATKRRRTSDKHSPAAHPKRQPLTEALAIVRDGLKHVKADDADGRFMLSQRLLQLLTGDHHARASAIDDAYQVAMKAQTRGSANWHAVRQQYLTWAATALPIATVRAMYKRFLEDGQLLPDDATYAFLSRCVEIETAAVPSKLNVDAVRSLFERLVDLFGRATEDVWLEYIQFFKDNGRYEDANRVLHRATRVWKESTRLQQLLA</sequence>
<keyword evidence="6" id="KW-0747">Spliceosome</keyword>
<comment type="caution">
    <text evidence="14">The sequence shown here is derived from an EMBL/GenBank/DDBJ whole genome shotgun (WGS) entry which is preliminary data.</text>
</comment>
<dbReference type="InterPro" id="IPR056907">
    <property type="entry name" value="UTP6_C"/>
</dbReference>
<dbReference type="Proteomes" id="UP001209570">
    <property type="component" value="Unassembled WGS sequence"/>
</dbReference>
<feature type="domain" description="U3 small nucleolar RNA-associated protein 6 N-terminal" evidence="11">
    <location>
        <begin position="9"/>
        <end position="87"/>
    </location>
</feature>
<dbReference type="Pfam" id="PF23233">
    <property type="entry name" value="HAT_Syf1_CNRKL1_N"/>
    <property type="match status" value="1"/>
</dbReference>
<evidence type="ECO:0000256" key="4">
    <source>
        <dbReference type="ARBA" id="ARBA00022552"/>
    </source>
</evidence>
<dbReference type="InterPro" id="IPR011990">
    <property type="entry name" value="TPR-like_helical_dom_sf"/>
</dbReference>
<feature type="domain" description="Pre-mRNA-splicing factor Syf1-like N-terminal HAT-repeats" evidence="12">
    <location>
        <begin position="94"/>
        <end position="187"/>
    </location>
</feature>
<evidence type="ECO:0000256" key="6">
    <source>
        <dbReference type="ARBA" id="ARBA00022728"/>
    </source>
</evidence>
<evidence type="ECO:0000313" key="15">
    <source>
        <dbReference type="Proteomes" id="UP001209570"/>
    </source>
</evidence>
<feature type="compositionally biased region" description="Basic and acidic residues" evidence="10">
    <location>
        <begin position="443"/>
        <end position="452"/>
    </location>
</feature>
<dbReference type="AlphaFoldDB" id="A0AAD5QBD8"/>
<dbReference type="GO" id="GO:0006397">
    <property type="term" value="P:mRNA processing"/>
    <property type="evidence" value="ECO:0007669"/>
    <property type="project" value="UniProtKB-KW"/>
</dbReference>
<keyword evidence="8" id="KW-0508">mRNA splicing</keyword>
<dbReference type="EMBL" id="JAKCXM010000108">
    <property type="protein sequence ID" value="KAJ0402211.1"/>
    <property type="molecule type" value="Genomic_DNA"/>
</dbReference>
<dbReference type="Gene3D" id="1.25.40.10">
    <property type="entry name" value="Tetratricopeptide repeat domain"/>
    <property type="match status" value="2"/>
</dbReference>